<dbReference type="KEGG" id="cvn:111113667"/>
<organism evidence="1 2">
    <name type="scientific">Crassostrea virginica</name>
    <name type="common">Eastern oyster</name>
    <dbReference type="NCBI Taxonomy" id="6565"/>
    <lineage>
        <taxon>Eukaryota</taxon>
        <taxon>Metazoa</taxon>
        <taxon>Spiralia</taxon>
        <taxon>Lophotrochozoa</taxon>
        <taxon>Mollusca</taxon>
        <taxon>Bivalvia</taxon>
        <taxon>Autobranchia</taxon>
        <taxon>Pteriomorphia</taxon>
        <taxon>Ostreida</taxon>
        <taxon>Ostreoidea</taxon>
        <taxon>Ostreidae</taxon>
        <taxon>Crassostrea</taxon>
    </lineage>
</organism>
<accession>A0A8B8BXU4</accession>
<gene>
    <name evidence="2" type="primary">LOC111113667</name>
</gene>
<evidence type="ECO:0000313" key="1">
    <source>
        <dbReference type="Proteomes" id="UP000694844"/>
    </source>
</evidence>
<protein>
    <submittedName>
        <fullName evidence="2">Uncharacterized protein LOC111113667</fullName>
    </submittedName>
</protein>
<dbReference type="Pfam" id="PF00090">
    <property type="entry name" value="TSP_1"/>
    <property type="match status" value="1"/>
</dbReference>
<dbReference type="Gene3D" id="2.20.100.10">
    <property type="entry name" value="Thrombospondin type-1 (TSP1) repeat"/>
    <property type="match status" value="1"/>
</dbReference>
<evidence type="ECO:0000313" key="2">
    <source>
        <dbReference type="RefSeq" id="XP_022307666.1"/>
    </source>
</evidence>
<name>A0A8B8BXU4_CRAVI</name>
<dbReference type="AlphaFoldDB" id="A0A8B8BXU4"/>
<dbReference type="InterPro" id="IPR000884">
    <property type="entry name" value="TSP1_rpt"/>
</dbReference>
<dbReference type="SMART" id="SM00209">
    <property type="entry name" value="TSP1"/>
    <property type="match status" value="1"/>
</dbReference>
<sequence length="170" mass="19109">MCQEPYKTWARENCAQYCGFCGTELECLYTPWADISLCTRTCGGGFKVQVRAFSFVPKGTELAKNCDKDLYRNKTCNLNACPLPKPSNVVNVPKNSFVNTTTMTPVYVDTENAIKDPRPADVYAINPSANLLTELLPVFAFSFLGKRDINDHKNNFEYIVKSILENQISN</sequence>
<dbReference type="PROSITE" id="PS50092">
    <property type="entry name" value="TSP1"/>
    <property type="match status" value="1"/>
</dbReference>
<dbReference type="Proteomes" id="UP000694844">
    <property type="component" value="Chromosome 9"/>
</dbReference>
<dbReference type="GeneID" id="111113667"/>
<dbReference type="RefSeq" id="XP_022307666.1">
    <property type="nucleotide sequence ID" value="XM_022451958.1"/>
</dbReference>
<dbReference type="InterPro" id="IPR036383">
    <property type="entry name" value="TSP1_rpt_sf"/>
</dbReference>
<keyword evidence="1" id="KW-1185">Reference proteome</keyword>
<dbReference type="SUPFAM" id="SSF82895">
    <property type="entry name" value="TSP-1 type 1 repeat"/>
    <property type="match status" value="1"/>
</dbReference>
<proteinExistence type="predicted"/>
<reference evidence="2" key="1">
    <citation type="submission" date="2025-08" db="UniProtKB">
        <authorList>
            <consortium name="RefSeq"/>
        </authorList>
    </citation>
    <scope>IDENTIFICATION</scope>
    <source>
        <tissue evidence="2">Whole sample</tissue>
    </source>
</reference>